<dbReference type="Gene3D" id="3.30.365.10">
    <property type="entry name" value="Aldehyde oxidase/xanthine dehydrogenase, molybdopterin binding domain"/>
    <property type="match status" value="4"/>
</dbReference>
<dbReference type="Gene3D" id="1.10.150.120">
    <property type="entry name" value="[2Fe-2S]-binding domain"/>
    <property type="match status" value="1"/>
</dbReference>
<dbReference type="SUPFAM" id="SSF47741">
    <property type="entry name" value="CO dehydrogenase ISP C-domain like"/>
    <property type="match status" value="1"/>
</dbReference>
<dbReference type="InterPro" id="IPR002888">
    <property type="entry name" value="2Fe-2S-bd"/>
</dbReference>
<evidence type="ECO:0000313" key="6">
    <source>
        <dbReference type="EMBL" id="WLQ38929.1"/>
    </source>
</evidence>
<dbReference type="InterPro" id="IPR008274">
    <property type="entry name" value="AldOxase/xan_DH_MoCoBD1"/>
</dbReference>
<dbReference type="InterPro" id="IPR046867">
    <property type="entry name" value="AldOxase/xan_DH_MoCoBD2"/>
</dbReference>
<dbReference type="Proteomes" id="UP001229952">
    <property type="component" value="Chromosome"/>
</dbReference>
<sequence>MSFGIHVNEQPFDAEPRPGQCLRTYLRERGWFGVKKGCDAGDCGACTVHVDGEPVHSCLYPAVRAQGRSVTTVEGLATDGELHPVQQKFLDAQGFQCGFCTAGYLMTTAALDDEQLGDLPRAFKGNLCRCTGYRAIEDAVRGVKHVEAPCAGAAVGRNLPAPAGPQVVTGTARYTFDIDVPGLLHMKLLRSPHAHARITAVDTSAALRVPGVHLVLTHHDAPERHYSTARHEHPTEDPDDTRVLDDTVRFVGQRVAAVVADSEAAAEEGCRRVEVTYEALPAVLDPEEAMRPGAPVVHAKDGAAARIARPLDNVVGESHGEIGSVEEGFAASDVVYEETFRTQRVQHASLETHGAVAWFERPQEGPERVVVRSSTQTPFLTRRALCALFDLPLEKVRVLAGRVGGGFGGKQEMIVEDIVVLAAMRLHRPVKLEYTRAEQFYGATTRHPFTVRVKAGARHDGTLTAIQLRVVSDTGAYGNHGPAVMFHSVGESMAVYRAPHKKADAYAVYTHAVPAGAFRGYGLGQVVFAMESVMDELARLLAMDPLEFRERNIIGPGEAMISPGGEEEDLHIASYGLDQCLGIVRGAQAEPAGAAPEGWLVGEGSALSMIATGPPGGHIADARICLLPDGTLDLAVGTAEFGNGTTTVHRQIAAGELGTTVDRITVRQSDTDLVKHDTGAFGSTGTVVAGKATLRASQALAETLLTFAAQHLGVRRDECHLAKDAVEHPSTRILLKELHAAAQSAGRELAADGHFGGTPRSVAFNAQWFRLAVDPGTGEIRILRSVHAADAGKVMNPMQCRGQVEGGIAQALGATLFENVRLNGRGEVTTAAFRQYRLPQYADIPRTEVHFMETVDTIGPLGAKSMSESPFNPVAPAFANALRDATGIRFTHLPLTRDRVWLALDEQARAQSARPGGQ</sequence>
<feature type="domain" description="2Fe-2S ferredoxin-type" evidence="5">
    <location>
        <begin position="1"/>
        <end position="76"/>
    </location>
</feature>
<dbReference type="InterPro" id="IPR036856">
    <property type="entry name" value="Ald_Oxase/Xan_DH_a/b_sf"/>
</dbReference>
<dbReference type="PROSITE" id="PS51085">
    <property type="entry name" value="2FE2S_FER_2"/>
    <property type="match status" value="1"/>
</dbReference>
<dbReference type="RefSeq" id="WP_306085598.1">
    <property type="nucleotide sequence ID" value="NZ_CP120992.1"/>
</dbReference>
<dbReference type="InterPro" id="IPR006058">
    <property type="entry name" value="2Fe2S_fd_BS"/>
</dbReference>
<dbReference type="PANTHER" id="PTHR11908">
    <property type="entry name" value="XANTHINE DEHYDROGENASE"/>
    <property type="match status" value="1"/>
</dbReference>
<dbReference type="SUPFAM" id="SSF54292">
    <property type="entry name" value="2Fe-2S ferredoxin-like"/>
    <property type="match status" value="1"/>
</dbReference>
<gene>
    <name evidence="6" type="ORF">P8A22_02055</name>
</gene>
<evidence type="ECO:0000256" key="1">
    <source>
        <dbReference type="ARBA" id="ARBA00006849"/>
    </source>
</evidence>
<dbReference type="InterPro" id="IPR012675">
    <property type="entry name" value="Beta-grasp_dom_sf"/>
</dbReference>
<dbReference type="InterPro" id="IPR016208">
    <property type="entry name" value="Ald_Oxase/xanthine_DH-like"/>
</dbReference>
<dbReference type="SUPFAM" id="SSF54665">
    <property type="entry name" value="CO dehydrogenase molybdoprotein N-domain-like"/>
    <property type="match status" value="1"/>
</dbReference>
<reference evidence="6 7" key="1">
    <citation type="submission" date="2023-03" db="EMBL/GenBank/DDBJ databases">
        <title>Isolation and description of six Streptomyces strains from soil environments, able to metabolize different microbial glucans.</title>
        <authorList>
            <person name="Widen T."/>
            <person name="Larsbrink J."/>
        </authorList>
    </citation>
    <scope>NUCLEOTIDE SEQUENCE [LARGE SCALE GENOMIC DNA]</scope>
    <source>
        <strain evidence="6 7">Mut2</strain>
    </source>
</reference>
<proteinExistence type="inferred from homology"/>
<dbReference type="Gene3D" id="3.10.20.30">
    <property type="match status" value="1"/>
</dbReference>
<dbReference type="InterPro" id="IPR036010">
    <property type="entry name" value="2Fe-2S_ferredoxin-like_sf"/>
</dbReference>
<dbReference type="Pfam" id="PF01315">
    <property type="entry name" value="Ald_Xan_dh_C"/>
    <property type="match status" value="1"/>
</dbReference>
<protein>
    <submittedName>
        <fullName evidence="6">Molybdopterin-dependent oxidoreductase</fullName>
    </submittedName>
</protein>
<dbReference type="SMART" id="SM01008">
    <property type="entry name" value="Ald_Xan_dh_C"/>
    <property type="match status" value="1"/>
</dbReference>
<dbReference type="SUPFAM" id="SSF56003">
    <property type="entry name" value="Molybdenum cofactor-binding domain"/>
    <property type="match status" value="1"/>
</dbReference>
<keyword evidence="2" id="KW-0479">Metal-binding</keyword>
<keyword evidence="4" id="KW-0408">Iron</keyword>
<dbReference type="InterPro" id="IPR001041">
    <property type="entry name" value="2Fe-2S_ferredoxin-type"/>
</dbReference>
<dbReference type="Pfam" id="PF20256">
    <property type="entry name" value="MoCoBD_2"/>
    <property type="match status" value="1"/>
</dbReference>
<dbReference type="InterPro" id="IPR037165">
    <property type="entry name" value="AldOxase/xan_DH_Mopterin-bd_sf"/>
</dbReference>
<dbReference type="PROSITE" id="PS00197">
    <property type="entry name" value="2FE2S_FER_1"/>
    <property type="match status" value="1"/>
</dbReference>
<accession>A0ABY9HX37</accession>
<evidence type="ECO:0000256" key="3">
    <source>
        <dbReference type="ARBA" id="ARBA00023002"/>
    </source>
</evidence>
<evidence type="ECO:0000313" key="7">
    <source>
        <dbReference type="Proteomes" id="UP001229952"/>
    </source>
</evidence>
<dbReference type="EMBL" id="CP120992">
    <property type="protein sequence ID" value="WLQ38929.1"/>
    <property type="molecule type" value="Genomic_DNA"/>
</dbReference>
<comment type="similarity">
    <text evidence="1">Belongs to the xanthine dehydrogenase family.</text>
</comment>
<dbReference type="CDD" id="cd00207">
    <property type="entry name" value="fer2"/>
    <property type="match status" value="1"/>
</dbReference>
<dbReference type="InterPro" id="IPR036884">
    <property type="entry name" value="2Fe-2S-bd_dom_sf"/>
</dbReference>
<dbReference type="Gene3D" id="3.90.1170.50">
    <property type="entry name" value="Aldehyde oxidase/xanthine dehydrogenase, a/b hammerhead"/>
    <property type="match status" value="1"/>
</dbReference>
<dbReference type="Pfam" id="PF00111">
    <property type="entry name" value="Fer2"/>
    <property type="match status" value="1"/>
</dbReference>
<dbReference type="InterPro" id="IPR000674">
    <property type="entry name" value="Ald_Oxase/Xan_DH_a/b"/>
</dbReference>
<dbReference type="Pfam" id="PF01799">
    <property type="entry name" value="Fer2_2"/>
    <property type="match status" value="1"/>
</dbReference>
<evidence type="ECO:0000259" key="5">
    <source>
        <dbReference type="PROSITE" id="PS51085"/>
    </source>
</evidence>
<evidence type="ECO:0000256" key="4">
    <source>
        <dbReference type="ARBA" id="ARBA00023004"/>
    </source>
</evidence>
<evidence type="ECO:0000256" key="2">
    <source>
        <dbReference type="ARBA" id="ARBA00022723"/>
    </source>
</evidence>
<organism evidence="6 7">
    <name type="scientific">Streptomyces laculatispora</name>
    <dbReference type="NCBI Taxonomy" id="887464"/>
    <lineage>
        <taxon>Bacteria</taxon>
        <taxon>Bacillati</taxon>
        <taxon>Actinomycetota</taxon>
        <taxon>Actinomycetes</taxon>
        <taxon>Kitasatosporales</taxon>
        <taxon>Streptomycetaceae</taxon>
        <taxon>Streptomyces</taxon>
    </lineage>
</organism>
<dbReference type="PANTHER" id="PTHR11908:SF157">
    <property type="entry name" value="XANTHINE DEHYDROGENASE SUBUNIT D-RELATED"/>
    <property type="match status" value="1"/>
</dbReference>
<keyword evidence="7" id="KW-1185">Reference proteome</keyword>
<keyword evidence="3" id="KW-0560">Oxidoreductase</keyword>
<dbReference type="Pfam" id="PF02738">
    <property type="entry name" value="MoCoBD_1"/>
    <property type="match status" value="1"/>
</dbReference>
<name>A0ABY9HX37_9ACTN</name>